<dbReference type="SUPFAM" id="SSF50985">
    <property type="entry name" value="RCC1/BLIP-II"/>
    <property type="match status" value="2"/>
</dbReference>
<dbReference type="PROSITE" id="PS00626">
    <property type="entry name" value="RCC1_2"/>
    <property type="match status" value="2"/>
</dbReference>
<dbReference type="PROSITE" id="PS00018">
    <property type="entry name" value="EF_HAND_1"/>
    <property type="match status" value="1"/>
</dbReference>
<evidence type="ECO:0000256" key="2">
    <source>
        <dbReference type="ARBA" id="ARBA00022837"/>
    </source>
</evidence>
<dbReference type="OMA" id="KITHATQ"/>
<dbReference type="SMART" id="SM00054">
    <property type="entry name" value="EFh"/>
    <property type="match status" value="3"/>
</dbReference>
<dbReference type="InParanoid" id="D0NEX2"/>
<protein>
    <submittedName>
        <fullName evidence="6">Regulator of chromosome condensation (RCC1), putative</fullName>
    </submittedName>
</protein>
<feature type="region of interest" description="Disordered" evidence="4">
    <location>
        <begin position="317"/>
        <end position="345"/>
    </location>
</feature>
<dbReference type="SUPFAM" id="SSF47473">
    <property type="entry name" value="EF-hand"/>
    <property type="match status" value="1"/>
</dbReference>
<evidence type="ECO:0000313" key="6">
    <source>
        <dbReference type="EMBL" id="EEY56761.1"/>
    </source>
</evidence>
<reference evidence="7" key="1">
    <citation type="journal article" date="2009" name="Nature">
        <title>Genome sequence and analysis of the Irish potato famine pathogen Phytophthora infestans.</title>
        <authorList>
            <consortium name="The Broad Institute Genome Sequencing Platform"/>
            <person name="Haas B.J."/>
            <person name="Kamoun S."/>
            <person name="Zody M.C."/>
            <person name="Jiang R.H."/>
            <person name="Handsaker R.E."/>
            <person name="Cano L.M."/>
            <person name="Grabherr M."/>
            <person name="Kodira C.D."/>
            <person name="Raffaele S."/>
            <person name="Torto-Alalibo T."/>
            <person name="Bozkurt T.O."/>
            <person name="Ah-Fong A.M."/>
            <person name="Alvarado L."/>
            <person name="Anderson V.L."/>
            <person name="Armstrong M.R."/>
            <person name="Avrova A."/>
            <person name="Baxter L."/>
            <person name="Beynon J."/>
            <person name="Boevink P.C."/>
            <person name="Bollmann S.R."/>
            <person name="Bos J.I."/>
            <person name="Bulone V."/>
            <person name="Cai G."/>
            <person name="Cakir C."/>
            <person name="Carrington J.C."/>
            <person name="Chawner M."/>
            <person name="Conti L."/>
            <person name="Costanzo S."/>
            <person name="Ewan R."/>
            <person name="Fahlgren N."/>
            <person name="Fischbach M.A."/>
            <person name="Fugelstad J."/>
            <person name="Gilroy E.M."/>
            <person name="Gnerre S."/>
            <person name="Green P.J."/>
            <person name="Grenville-Briggs L.J."/>
            <person name="Griffith J."/>
            <person name="Grunwald N.J."/>
            <person name="Horn K."/>
            <person name="Horner N.R."/>
            <person name="Hu C.H."/>
            <person name="Huitema E."/>
            <person name="Jeong D.H."/>
            <person name="Jones A.M."/>
            <person name="Jones J.D."/>
            <person name="Jones R.W."/>
            <person name="Karlsson E.K."/>
            <person name="Kunjeti S.G."/>
            <person name="Lamour K."/>
            <person name="Liu Z."/>
            <person name="Ma L."/>
            <person name="Maclean D."/>
            <person name="Chibucos M.C."/>
            <person name="McDonald H."/>
            <person name="McWalters J."/>
            <person name="Meijer H.J."/>
            <person name="Morgan W."/>
            <person name="Morris P.F."/>
            <person name="Munro C.A."/>
            <person name="O'Neill K."/>
            <person name="Ospina-Giraldo M."/>
            <person name="Pinzon A."/>
            <person name="Pritchard L."/>
            <person name="Ramsahoye B."/>
            <person name="Ren Q."/>
            <person name="Restrepo S."/>
            <person name="Roy S."/>
            <person name="Sadanandom A."/>
            <person name="Savidor A."/>
            <person name="Schornack S."/>
            <person name="Schwartz D.C."/>
            <person name="Schumann U.D."/>
            <person name="Schwessinger B."/>
            <person name="Seyer L."/>
            <person name="Sharpe T."/>
            <person name="Silvar C."/>
            <person name="Song J."/>
            <person name="Studholme D.J."/>
            <person name="Sykes S."/>
            <person name="Thines M."/>
            <person name="van de Vondervoort P.J."/>
            <person name="Phuntumart V."/>
            <person name="Wawra S."/>
            <person name="Weide R."/>
            <person name="Win J."/>
            <person name="Young C."/>
            <person name="Zhou S."/>
            <person name="Fry W."/>
            <person name="Meyers B.C."/>
            <person name="van West P."/>
            <person name="Ristaino J."/>
            <person name="Govers F."/>
            <person name="Birch P.R."/>
            <person name="Whisson S.C."/>
            <person name="Judelson H.S."/>
            <person name="Nusbaum C."/>
        </authorList>
    </citation>
    <scope>NUCLEOTIDE SEQUENCE [LARGE SCALE GENOMIC DNA]</scope>
    <source>
        <strain evidence="7">T30-4</strain>
    </source>
</reference>
<dbReference type="RefSeq" id="XP_002902089.1">
    <property type="nucleotide sequence ID" value="XM_002902043.1"/>
</dbReference>
<name>D0NEX2_PHYIT</name>
<dbReference type="InterPro" id="IPR011992">
    <property type="entry name" value="EF-hand-dom_pair"/>
</dbReference>
<dbReference type="InterPro" id="IPR008979">
    <property type="entry name" value="Galactose-bd-like_sf"/>
</dbReference>
<dbReference type="InterPro" id="IPR051210">
    <property type="entry name" value="Ub_ligase/GEF_domain"/>
</dbReference>
<evidence type="ECO:0000256" key="1">
    <source>
        <dbReference type="ARBA" id="ARBA00022737"/>
    </source>
</evidence>
<dbReference type="PRINTS" id="PR00633">
    <property type="entry name" value="RCCNDNSATION"/>
</dbReference>
<keyword evidence="1" id="KW-0677">Repeat</keyword>
<feature type="compositionally biased region" description="Basic and acidic residues" evidence="4">
    <location>
        <begin position="329"/>
        <end position="345"/>
    </location>
</feature>
<feature type="repeat" description="RCC1" evidence="3">
    <location>
        <begin position="780"/>
        <end position="837"/>
    </location>
</feature>
<dbReference type="VEuPathDB" id="FungiDB:PITG_10262"/>
<dbReference type="Pfam" id="PF13540">
    <property type="entry name" value="RCC1_2"/>
    <property type="match status" value="3"/>
</dbReference>
<organism evidence="6 7">
    <name type="scientific">Phytophthora infestans (strain T30-4)</name>
    <name type="common">Potato late blight agent</name>
    <dbReference type="NCBI Taxonomy" id="403677"/>
    <lineage>
        <taxon>Eukaryota</taxon>
        <taxon>Sar</taxon>
        <taxon>Stramenopiles</taxon>
        <taxon>Oomycota</taxon>
        <taxon>Peronosporomycetes</taxon>
        <taxon>Peronosporales</taxon>
        <taxon>Peronosporaceae</taxon>
        <taxon>Phytophthora</taxon>
    </lineage>
</organism>
<sequence length="1427" mass="158277">MIGRKQRKRVVYVDGIPIESTLLEAGESGLKGAEKSDPTSLAALDPQALFDKYDADGSGDIDFEEFKVLLHELSVNLTEPKAHAYFRRCDRRRRGCISFDELRLALYTCDPKNPHRTGGFAPGQSLAPRDLFEMFDKDEEGAIDRATFTELLEFIGRKMPLDKMEELFATYEDPELEMLSYLQFKKAWLAVVDVPAELRQRGEKFNRFLPPKMLAKKLAMLVSLEEKQEALTLLEANNTLSDEVIASQRRELVTEARCLARVRLAEALDAAGQVYVFGKGAHQRFDCEPKEPDFVDFMDYDVVRELWQQRVSPAGSNAMASLSSGVKSIENKPKNSDNPDKRLSPARTKLEASARAFADRQVSKATAFLWGKRVNQVACGAAIAYALTDAGEVFCWGGNKRRWKYFYDEATATNVVEDSDPGGAALAELARFGAKRDSSWRKNPLTARSEMLRLFALPSQVSESHDVHDKLGLRRKYAQVFEKLVPLTLTDEDRRRRLQLVGQYYGLLSGRSCMRSLDELMETVEPDLDVDNLSLSLFVRGVEVARPTRTALLKILGECLELERECVGEKFHEHMKHQDEIARRHRKERRERALMAVVDKANALWFDLNELREKMATAERERLIKGDEEYDKMKRKITHATQKLKRRAREGHSAVVVPDHNAEQCQDLLYINGLTARGPVLKFFDGSQALQSIAVGSRHALAIHSSGKLYTWGVGSFGRLGGAQNVECKRDRSNDESEGNPVDSWHSDAHTAQVIPAVRHLRFRAISCGFSHSLALCTDGTVYAWGSATHGKLGIGPVLVEESFTLAPMALSSLTSLGVRVRKIACGPSHSALLTVAGALYVWGCGDGGRLGLGDDRDIGEDRIPRNGVQLGVISTPTRVVEPFEHEKVVEVACGAAHTAVLSAIQRNSGGCVYVAGSNHAVANFTPRFTRVTVPEASTVMAMKVSCGPAHTAFVSTEGELYTWGKNIGGSTGHDVKLPLLPHPTRVGCMFERPRNLCLDAAVTVTQSSQNATAIAEFALGGDHAAREGQKKRQSRRSSGQNTAHFAQTQHEMCPFWQVNLAQHCRIVSIRVVLVSSTSIDAESARSTALKYAVMVSEDAFDLEIRGKQALAKARGHSVHVSLSCDTQNELKWTAPADTFGRFVRVQLESVSGASLLSLERVEVLGASSEQYTGPRVTDVVCAEGMTVAICTPIGDKEELRNMFRRAVRADRSSLSVLAQLETFQSCVREEEQQQQEEEALYKASQTAKTSIEKREIATAIAALEAKQRAETCVLCRPKVPCVICEMEKHVRAAKKKLITQTPQQPKISVNDRRKQHSQPSTSIALVTAIKRPELALTLEGLCSEFLALDLRSKQDEEEAQQRVELELMDPVALARAKQEEEAAARLASGQVRANPTRMARQLFVKFVTSTGFRGHKTQEKRTITTK</sequence>
<accession>D0NEX2</accession>
<dbReference type="PANTHER" id="PTHR22870">
    <property type="entry name" value="REGULATOR OF CHROMOSOME CONDENSATION"/>
    <property type="match status" value="1"/>
</dbReference>
<dbReference type="Gene3D" id="1.10.238.10">
    <property type="entry name" value="EF-hand"/>
    <property type="match status" value="2"/>
</dbReference>
<feature type="compositionally biased region" description="Polar residues" evidence="4">
    <location>
        <begin position="1299"/>
        <end position="1308"/>
    </location>
</feature>
<dbReference type="eggNOG" id="KOG0941">
    <property type="taxonomic scope" value="Eukaryota"/>
</dbReference>
<gene>
    <name evidence="6" type="ORF">PITG_10262</name>
</gene>
<dbReference type="SUPFAM" id="SSF49785">
    <property type="entry name" value="Galactose-binding domain-like"/>
    <property type="match status" value="1"/>
</dbReference>
<dbReference type="Pfam" id="PF00415">
    <property type="entry name" value="RCC1"/>
    <property type="match status" value="2"/>
</dbReference>
<dbReference type="PANTHER" id="PTHR22870:SF408">
    <property type="entry name" value="OS09G0560450 PROTEIN"/>
    <property type="match status" value="1"/>
</dbReference>
<dbReference type="InterPro" id="IPR018247">
    <property type="entry name" value="EF_Hand_1_Ca_BS"/>
</dbReference>
<evidence type="ECO:0000313" key="7">
    <source>
        <dbReference type="Proteomes" id="UP000006643"/>
    </source>
</evidence>
<feature type="domain" description="EF-hand" evidence="5">
    <location>
        <begin position="129"/>
        <end position="158"/>
    </location>
</feature>
<dbReference type="InterPro" id="IPR000408">
    <property type="entry name" value="Reg_chr_condens"/>
</dbReference>
<feature type="region of interest" description="Disordered" evidence="4">
    <location>
        <begin position="1298"/>
        <end position="1321"/>
    </location>
</feature>
<feature type="domain" description="EF-hand" evidence="5">
    <location>
        <begin position="77"/>
        <end position="112"/>
    </location>
</feature>
<dbReference type="Gene3D" id="2.130.10.30">
    <property type="entry name" value="Regulator of chromosome condensation 1/beta-lactamase-inhibitor protein II"/>
    <property type="match status" value="2"/>
</dbReference>
<feature type="region of interest" description="Disordered" evidence="4">
    <location>
        <begin position="1025"/>
        <end position="1045"/>
    </location>
</feature>
<proteinExistence type="predicted"/>
<dbReference type="Pfam" id="PF13499">
    <property type="entry name" value="EF-hand_7"/>
    <property type="match status" value="1"/>
</dbReference>
<dbReference type="PROSITE" id="PS50012">
    <property type="entry name" value="RCC1_3"/>
    <property type="match status" value="3"/>
</dbReference>
<dbReference type="InterPro" id="IPR009091">
    <property type="entry name" value="RCC1/BLIP-II"/>
</dbReference>
<keyword evidence="2" id="KW-0106">Calcium</keyword>
<feature type="compositionally biased region" description="Polar residues" evidence="4">
    <location>
        <begin position="317"/>
        <end position="326"/>
    </location>
</feature>
<evidence type="ECO:0000256" key="4">
    <source>
        <dbReference type="SAM" id="MobiDB-lite"/>
    </source>
</evidence>
<feature type="repeat" description="RCC1" evidence="3">
    <location>
        <begin position="838"/>
        <end position="905"/>
    </location>
</feature>
<evidence type="ECO:0000259" key="5">
    <source>
        <dbReference type="PROSITE" id="PS50222"/>
    </source>
</evidence>
<feature type="repeat" description="RCC1" evidence="3">
    <location>
        <begin position="707"/>
        <end position="779"/>
    </location>
</feature>
<keyword evidence="7" id="KW-1185">Reference proteome</keyword>
<dbReference type="STRING" id="403677.D0NEX2"/>
<feature type="domain" description="EF-hand" evidence="5">
    <location>
        <begin position="41"/>
        <end position="76"/>
    </location>
</feature>
<dbReference type="InterPro" id="IPR002048">
    <property type="entry name" value="EF_hand_dom"/>
</dbReference>
<dbReference type="KEGG" id="pif:PITG_10262"/>
<dbReference type="Proteomes" id="UP000006643">
    <property type="component" value="Unassembled WGS sequence"/>
</dbReference>
<dbReference type="OrthoDB" id="186625at2759"/>
<dbReference type="GO" id="GO:0005509">
    <property type="term" value="F:calcium ion binding"/>
    <property type="evidence" value="ECO:0007669"/>
    <property type="project" value="InterPro"/>
</dbReference>
<dbReference type="GeneID" id="9473900"/>
<dbReference type="HOGENOM" id="CLU_001962_0_0_1"/>
<dbReference type="PROSITE" id="PS50222">
    <property type="entry name" value="EF_HAND_2"/>
    <property type="match status" value="3"/>
</dbReference>
<evidence type="ECO:0000256" key="3">
    <source>
        <dbReference type="PROSITE-ProRule" id="PRU00235"/>
    </source>
</evidence>
<dbReference type="EMBL" id="DS028135">
    <property type="protein sequence ID" value="EEY56761.1"/>
    <property type="molecule type" value="Genomic_DNA"/>
</dbReference>